<dbReference type="SUPFAM" id="SSF50475">
    <property type="entry name" value="FMN-binding split barrel"/>
    <property type="match status" value="1"/>
</dbReference>
<dbReference type="InterPro" id="IPR012349">
    <property type="entry name" value="Split_barrel_FMN-bd"/>
</dbReference>
<dbReference type="Gene3D" id="2.30.110.10">
    <property type="entry name" value="Electron Transport, Fmn-binding Protein, Chain A"/>
    <property type="match status" value="1"/>
</dbReference>
<dbReference type="PANTHER" id="PTHR30466:SF1">
    <property type="entry name" value="FMN REDUCTASE (NADH) RUTF"/>
    <property type="match status" value="1"/>
</dbReference>
<dbReference type="GO" id="GO:0010181">
    <property type="term" value="F:FMN binding"/>
    <property type="evidence" value="ECO:0007669"/>
    <property type="project" value="InterPro"/>
</dbReference>
<dbReference type="InterPro" id="IPR002563">
    <property type="entry name" value="Flavin_Rdtase-like_dom"/>
</dbReference>
<proteinExistence type="predicted"/>
<reference evidence="3" key="1">
    <citation type="submission" date="2021-01" db="EMBL/GenBank/DDBJ databases">
        <title>Whole genome shotgun sequence of Acrocarpospora phusangensis NBRC 108782.</title>
        <authorList>
            <person name="Komaki H."/>
            <person name="Tamura T."/>
        </authorList>
    </citation>
    <scope>NUCLEOTIDE SEQUENCE</scope>
    <source>
        <strain evidence="3">NBRC 108782</strain>
    </source>
</reference>
<dbReference type="InterPro" id="IPR050268">
    <property type="entry name" value="NADH-dep_flavin_reductase"/>
</dbReference>
<evidence type="ECO:0000256" key="1">
    <source>
        <dbReference type="ARBA" id="ARBA00023002"/>
    </source>
</evidence>
<keyword evidence="1" id="KW-0560">Oxidoreductase</keyword>
<evidence type="ECO:0000313" key="3">
    <source>
        <dbReference type="EMBL" id="GIH23402.1"/>
    </source>
</evidence>
<feature type="domain" description="Flavin reductase like" evidence="2">
    <location>
        <begin position="17"/>
        <end position="168"/>
    </location>
</feature>
<dbReference type="GO" id="GO:0042602">
    <property type="term" value="F:riboflavin reductase (NADPH) activity"/>
    <property type="evidence" value="ECO:0007669"/>
    <property type="project" value="TreeGrafter"/>
</dbReference>
<comment type="caution">
    <text evidence="3">The sequence shown here is derived from an EMBL/GenBank/DDBJ whole genome shotgun (WGS) entry which is preliminary data.</text>
</comment>
<dbReference type="PANTHER" id="PTHR30466">
    <property type="entry name" value="FLAVIN REDUCTASE"/>
    <property type="match status" value="1"/>
</dbReference>
<organism evidence="3 4">
    <name type="scientific">Acrocarpospora phusangensis</name>
    <dbReference type="NCBI Taxonomy" id="1070424"/>
    <lineage>
        <taxon>Bacteria</taxon>
        <taxon>Bacillati</taxon>
        <taxon>Actinomycetota</taxon>
        <taxon>Actinomycetes</taxon>
        <taxon>Streptosporangiales</taxon>
        <taxon>Streptosporangiaceae</taxon>
        <taxon>Acrocarpospora</taxon>
    </lineage>
</organism>
<gene>
    <name evidence="3" type="primary">rutF</name>
    <name evidence="3" type="ORF">Aph01nite_17120</name>
</gene>
<evidence type="ECO:0000259" key="2">
    <source>
        <dbReference type="SMART" id="SM00903"/>
    </source>
</evidence>
<dbReference type="Pfam" id="PF01613">
    <property type="entry name" value="Flavin_Reduct"/>
    <property type="match status" value="1"/>
</dbReference>
<dbReference type="EMBL" id="BOOA01000010">
    <property type="protein sequence ID" value="GIH23402.1"/>
    <property type="molecule type" value="Genomic_DNA"/>
</dbReference>
<dbReference type="AlphaFoldDB" id="A0A919UMJ2"/>
<dbReference type="SMART" id="SM00903">
    <property type="entry name" value="Flavin_Reduct"/>
    <property type="match status" value="1"/>
</dbReference>
<protein>
    <submittedName>
        <fullName evidence="3">FMN reductase (NADH) RutF</fullName>
    </submittedName>
</protein>
<dbReference type="Proteomes" id="UP000640052">
    <property type="component" value="Unassembled WGS sequence"/>
</dbReference>
<dbReference type="RefSeq" id="WP_204040216.1">
    <property type="nucleotide sequence ID" value="NZ_BOOA01000010.1"/>
</dbReference>
<accession>A0A919UMJ2</accession>
<keyword evidence="4" id="KW-1185">Reference proteome</keyword>
<name>A0A919UMJ2_9ACTN</name>
<sequence length="189" mass="19931">MRSPRDPAARLETRDLFSKCAATVNLITCPQGGVATGMTATSVCSLSLDPPSALICVNREARTRDAIVRAGTFVINVLERAQDDIANHFSRPGSDKAIPAGLLSRDPRLAADLAEFPVLAGAAGALMCRLERVVDFGSHSIMIGLVDRVVGGPAGAEPLVYHDRKYVATLAEHLLPAAAEKGMLSALGW</sequence>
<evidence type="ECO:0000313" key="4">
    <source>
        <dbReference type="Proteomes" id="UP000640052"/>
    </source>
</evidence>